<dbReference type="NCBIfam" id="TIGR01484">
    <property type="entry name" value="HAD-SF-IIB"/>
    <property type="match status" value="1"/>
</dbReference>
<dbReference type="GO" id="GO:0005829">
    <property type="term" value="C:cytosol"/>
    <property type="evidence" value="ECO:0007669"/>
    <property type="project" value="TreeGrafter"/>
</dbReference>
<protein>
    <submittedName>
        <fullName evidence="1">Cof-like hydrolase</fullName>
    </submittedName>
</protein>
<dbReference type="STRING" id="596315.HMPREF0634_1102"/>
<evidence type="ECO:0000313" key="1">
    <source>
        <dbReference type="EMBL" id="EFM64726.1"/>
    </source>
</evidence>
<dbReference type="OrthoDB" id="306707at2"/>
<dbReference type="PANTHER" id="PTHR10000:SF8">
    <property type="entry name" value="HAD SUPERFAMILY HYDROLASE-LIKE, TYPE 3"/>
    <property type="match status" value="1"/>
</dbReference>
<dbReference type="InterPro" id="IPR036412">
    <property type="entry name" value="HAD-like_sf"/>
</dbReference>
<keyword evidence="1" id="KW-0378">Hydrolase</keyword>
<dbReference type="SFLD" id="SFLDS00003">
    <property type="entry name" value="Haloacid_Dehalogenase"/>
    <property type="match status" value="1"/>
</dbReference>
<dbReference type="SFLD" id="SFLDG01140">
    <property type="entry name" value="C2.B:_Phosphomannomutase_and_P"/>
    <property type="match status" value="1"/>
</dbReference>
<dbReference type="PANTHER" id="PTHR10000">
    <property type="entry name" value="PHOSPHOSERINE PHOSPHATASE"/>
    <property type="match status" value="1"/>
</dbReference>
<dbReference type="SUPFAM" id="SSF56784">
    <property type="entry name" value="HAD-like"/>
    <property type="match status" value="1"/>
</dbReference>
<dbReference type="NCBIfam" id="TIGR00099">
    <property type="entry name" value="Cof-subfamily"/>
    <property type="match status" value="1"/>
</dbReference>
<dbReference type="EMBL" id="ADGQ01000050">
    <property type="protein sequence ID" value="EFM64726.1"/>
    <property type="molecule type" value="Genomic_DNA"/>
</dbReference>
<dbReference type="GO" id="GO:0000287">
    <property type="term" value="F:magnesium ion binding"/>
    <property type="evidence" value="ECO:0007669"/>
    <property type="project" value="TreeGrafter"/>
</dbReference>
<comment type="caution">
    <text evidence="1">The sequence shown here is derived from an EMBL/GenBank/DDBJ whole genome shotgun (WGS) entry which is preliminary data.</text>
</comment>
<dbReference type="AlphaFoldDB" id="E0E2W3"/>
<dbReference type="Pfam" id="PF08282">
    <property type="entry name" value="Hydrolase_3"/>
    <property type="match status" value="1"/>
</dbReference>
<dbReference type="GeneID" id="84800593"/>
<reference evidence="1 2" key="1">
    <citation type="submission" date="2010-08" db="EMBL/GenBank/DDBJ databases">
        <authorList>
            <person name="Harkins D.M."/>
            <person name="Madupu R."/>
            <person name="Durkin A.S."/>
            <person name="Torralba M."/>
            <person name="Methe B."/>
            <person name="Sutton G.G."/>
            <person name="Nelson K.E."/>
        </authorList>
    </citation>
    <scope>NUCLEOTIDE SEQUENCE [LARGE SCALE GENOMIC DNA]</scope>
    <source>
        <strain evidence="1 2">DSM 17678</strain>
    </source>
</reference>
<gene>
    <name evidence="1" type="ORF">HMPREF0634_1102</name>
</gene>
<dbReference type="InterPro" id="IPR023214">
    <property type="entry name" value="HAD_sf"/>
</dbReference>
<keyword evidence="2" id="KW-1185">Reference proteome</keyword>
<dbReference type="Proteomes" id="UP000003244">
    <property type="component" value="Unassembled WGS sequence"/>
</dbReference>
<accession>E0E2W3</accession>
<dbReference type="GO" id="GO:0016791">
    <property type="term" value="F:phosphatase activity"/>
    <property type="evidence" value="ECO:0007669"/>
    <property type="project" value="UniProtKB-ARBA"/>
</dbReference>
<dbReference type="InterPro" id="IPR000150">
    <property type="entry name" value="Cof"/>
</dbReference>
<dbReference type="InterPro" id="IPR006379">
    <property type="entry name" value="HAD-SF_hydro_IIB"/>
</dbReference>
<dbReference type="Gene3D" id="3.30.1240.10">
    <property type="match status" value="1"/>
</dbReference>
<proteinExistence type="predicted"/>
<evidence type="ECO:0000313" key="2">
    <source>
        <dbReference type="Proteomes" id="UP000003244"/>
    </source>
</evidence>
<dbReference type="Gene3D" id="3.40.50.1000">
    <property type="entry name" value="HAD superfamily/HAD-like"/>
    <property type="match status" value="1"/>
</dbReference>
<name>E0E2W3_9FIRM</name>
<dbReference type="RefSeq" id="WP_007789359.1">
    <property type="nucleotide sequence ID" value="NZ_ADGQ01000050.1"/>
</dbReference>
<sequence>MIKNIFCDLDGTLYRGGISPSDIEAINEARLNGISFNIATGRVYKHSVNILEDVASGGYLICENGSYIYDPEGKCIQKTSLTDGQIKKIIEVYRSLDYIDMVDDVIYFKYEGQIIMARDGSSADYFTKGYEVDESFMDKDTYENKVGNVGILSPDKDKLNKLVEKYKEELSTDLEVYISSETTINIVPAHVSKFEAIKFICKKENLCLNEVVTIGDSPNDISMLKNIKMSFAMDDAMDMVKKEATFSTPSVADAIKMVIDYNEEIGG</sequence>
<organism evidence="1 2">
    <name type="scientific">Peptostreptococcus stomatis DSM 17678</name>
    <dbReference type="NCBI Taxonomy" id="596315"/>
    <lineage>
        <taxon>Bacteria</taxon>
        <taxon>Bacillati</taxon>
        <taxon>Bacillota</taxon>
        <taxon>Clostridia</taxon>
        <taxon>Peptostreptococcales</taxon>
        <taxon>Peptostreptococcaceae</taxon>
        <taxon>Peptostreptococcus</taxon>
    </lineage>
</organism>
<dbReference type="eggNOG" id="COG0561">
    <property type="taxonomic scope" value="Bacteria"/>
</dbReference>